<dbReference type="OrthoDB" id="432483at2759"/>
<evidence type="ECO:0000256" key="7">
    <source>
        <dbReference type="SAM" id="MobiDB-lite"/>
    </source>
</evidence>
<dbReference type="EMBL" id="JAEFCI010009446">
    <property type="protein sequence ID" value="KAG5457805.1"/>
    <property type="molecule type" value="Genomic_DNA"/>
</dbReference>
<dbReference type="PROSITE" id="PS51285">
    <property type="entry name" value="AGC_KINASE_CTER"/>
    <property type="match status" value="1"/>
</dbReference>
<name>A0A8H8DGP6_9FUNG</name>
<proteinExistence type="predicted"/>
<dbReference type="InterPro" id="IPR011009">
    <property type="entry name" value="Kinase-like_dom_sf"/>
</dbReference>
<evidence type="ECO:0000256" key="2">
    <source>
        <dbReference type="ARBA" id="ARBA00022527"/>
    </source>
</evidence>
<accession>A0A8H8DGP6</accession>
<dbReference type="Gene3D" id="1.10.510.10">
    <property type="entry name" value="Transferase(Phosphotransferase) domain 1"/>
    <property type="match status" value="1"/>
</dbReference>
<evidence type="ECO:0000313" key="9">
    <source>
        <dbReference type="EMBL" id="KAG5457805.1"/>
    </source>
</evidence>
<feature type="domain" description="AGC-kinase C-terminal" evidence="8">
    <location>
        <begin position="43"/>
        <end position="124"/>
    </location>
</feature>
<dbReference type="InterPro" id="IPR000961">
    <property type="entry name" value="AGC-kinase_C"/>
</dbReference>
<protein>
    <recommendedName>
        <fullName evidence="1">non-specific serine/threonine protein kinase</fullName>
        <ecNumber evidence="1">2.7.11.1</ecNumber>
    </recommendedName>
</protein>
<evidence type="ECO:0000256" key="3">
    <source>
        <dbReference type="ARBA" id="ARBA00022679"/>
    </source>
</evidence>
<dbReference type="PANTHER" id="PTHR45637">
    <property type="entry name" value="FLIPPASE KINASE 1-RELATED"/>
    <property type="match status" value="1"/>
</dbReference>
<dbReference type="AlphaFoldDB" id="A0A8H8DGP6"/>
<organism evidence="9 10">
    <name type="scientific">Olpidium bornovanus</name>
    <dbReference type="NCBI Taxonomy" id="278681"/>
    <lineage>
        <taxon>Eukaryota</taxon>
        <taxon>Fungi</taxon>
        <taxon>Fungi incertae sedis</taxon>
        <taxon>Olpidiomycota</taxon>
        <taxon>Olpidiomycotina</taxon>
        <taxon>Olpidiomycetes</taxon>
        <taxon>Olpidiales</taxon>
        <taxon>Olpidiaceae</taxon>
        <taxon>Olpidium</taxon>
    </lineage>
</organism>
<keyword evidence="5" id="KW-0418">Kinase</keyword>
<dbReference type="SUPFAM" id="SSF56112">
    <property type="entry name" value="Protein kinase-like (PK-like)"/>
    <property type="match status" value="1"/>
</dbReference>
<comment type="caution">
    <text evidence="9">The sequence shown here is derived from an EMBL/GenBank/DDBJ whole genome shotgun (WGS) entry which is preliminary data.</text>
</comment>
<evidence type="ECO:0000313" key="10">
    <source>
        <dbReference type="Proteomes" id="UP000673691"/>
    </source>
</evidence>
<dbReference type="GO" id="GO:0004674">
    <property type="term" value="F:protein serine/threonine kinase activity"/>
    <property type="evidence" value="ECO:0007669"/>
    <property type="project" value="UniProtKB-KW"/>
</dbReference>
<evidence type="ECO:0000259" key="8">
    <source>
        <dbReference type="PROSITE" id="PS51285"/>
    </source>
</evidence>
<feature type="region of interest" description="Disordered" evidence="7">
    <location>
        <begin position="92"/>
        <end position="112"/>
    </location>
</feature>
<sequence>MISAGPPPRTCKSCIRKLLNKDEHRRLGSKAGAADVKAHPFFKGVKWALLRHLQPPIVPRIAHEGDTSNFRNLRESRSLNLEDEKSVVHGEMPEIATANATGRRRTKDTDEDPFKNFSSRWCHI</sequence>
<keyword evidence="10" id="KW-1185">Reference proteome</keyword>
<dbReference type="EC" id="2.7.11.1" evidence="1"/>
<evidence type="ECO:0000256" key="6">
    <source>
        <dbReference type="ARBA" id="ARBA00022840"/>
    </source>
</evidence>
<keyword evidence="3" id="KW-0808">Transferase</keyword>
<reference evidence="9 10" key="1">
    <citation type="journal article" name="Sci. Rep.">
        <title>Genome-scale phylogenetic analyses confirm Olpidium as the closest living zoosporic fungus to the non-flagellated, terrestrial fungi.</title>
        <authorList>
            <person name="Chang Y."/>
            <person name="Rochon D."/>
            <person name="Sekimoto S."/>
            <person name="Wang Y."/>
            <person name="Chovatia M."/>
            <person name="Sandor L."/>
            <person name="Salamov A."/>
            <person name="Grigoriev I.V."/>
            <person name="Stajich J.E."/>
            <person name="Spatafora J.W."/>
        </authorList>
    </citation>
    <scope>NUCLEOTIDE SEQUENCE [LARGE SCALE GENOMIC DNA]</scope>
    <source>
        <strain evidence="9">S191</strain>
    </source>
</reference>
<evidence type="ECO:0000256" key="4">
    <source>
        <dbReference type="ARBA" id="ARBA00022741"/>
    </source>
</evidence>
<dbReference type="Proteomes" id="UP000673691">
    <property type="component" value="Unassembled WGS sequence"/>
</dbReference>
<gene>
    <name evidence="9" type="ORF">BJ554DRAFT_2091</name>
</gene>
<keyword evidence="4" id="KW-0547">Nucleotide-binding</keyword>
<dbReference type="Gene3D" id="3.30.200.20">
    <property type="entry name" value="Phosphorylase Kinase, domain 1"/>
    <property type="match status" value="1"/>
</dbReference>
<keyword evidence="6" id="KW-0067">ATP-binding</keyword>
<evidence type="ECO:0000256" key="1">
    <source>
        <dbReference type="ARBA" id="ARBA00012513"/>
    </source>
</evidence>
<dbReference type="GO" id="GO:0005524">
    <property type="term" value="F:ATP binding"/>
    <property type="evidence" value="ECO:0007669"/>
    <property type="project" value="UniProtKB-KW"/>
</dbReference>
<keyword evidence="2" id="KW-0723">Serine/threonine-protein kinase</keyword>
<evidence type="ECO:0000256" key="5">
    <source>
        <dbReference type="ARBA" id="ARBA00022777"/>
    </source>
</evidence>